<proteinExistence type="predicted"/>
<dbReference type="Proteomes" id="UP001431783">
    <property type="component" value="Unassembled WGS sequence"/>
</dbReference>
<dbReference type="EMBL" id="JARQZJ010000091">
    <property type="protein sequence ID" value="KAK9883713.1"/>
    <property type="molecule type" value="Genomic_DNA"/>
</dbReference>
<dbReference type="AlphaFoldDB" id="A0AAW1UT55"/>
<evidence type="ECO:0000313" key="2">
    <source>
        <dbReference type="Proteomes" id="UP001431783"/>
    </source>
</evidence>
<protein>
    <submittedName>
        <fullName evidence="1">Uncharacterized protein</fullName>
    </submittedName>
</protein>
<sequence>MCILFVCSRCILYFPSQHRMLILGELISFLVVTDTAEKGVHLVCVFNVHLILSIQHLMLIIGELIYFLVAIDTAEKEAFLFKLSNTKQFFKCLDAQRSEGSKRDKTDEPQNHVIMTPDKRTGFLGGNNIEETELLLKLIKCLEKLTS</sequence>
<keyword evidence="2" id="KW-1185">Reference proteome</keyword>
<organism evidence="1 2">
    <name type="scientific">Henosepilachna vigintioctopunctata</name>
    <dbReference type="NCBI Taxonomy" id="420089"/>
    <lineage>
        <taxon>Eukaryota</taxon>
        <taxon>Metazoa</taxon>
        <taxon>Ecdysozoa</taxon>
        <taxon>Arthropoda</taxon>
        <taxon>Hexapoda</taxon>
        <taxon>Insecta</taxon>
        <taxon>Pterygota</taxon>
        <taxon>Neoptera</taxon>
        <taxon>Endopterygota</taxon>
        <taxon>Coleoptera</taxon>
        <taxon>Polyphaga</taxon>
        <taxon>Cucujiformia</taxon>
        <taxon>Coccinelloidea</taxon>
        <taxon>Coccinellidae</taxon>
        <taxon>Epilachninae</taxon>
        <taxon>Epilachnini</taxon>
        <taxon>Henosepilachna</taxon>
    </lineage>
</organism>
<accession>A0AAW1UT55</accession>
<comment type="caution">
    <text evidence="1">The sequence shown here is derived from an EMBL/GenBank/DDBJ whole genome shotgun (WGS) entry which is preliminary data.</text>
</comment>
<name>A0AAW1UT55_9CUCU</name>
<gene>
    <name evidence="1" type="ORF">WA026_001900</name>
</gene>
<reference evidence="1 2" key="1">
    <citation type="submission" date="2023-03" db="EMBL/GenBank/DDBJ databases">
        <title>Genome insight into feeding habits of ladybird beetles.</title>
        <authorList>
            <person name="Li H.-S."/>
            <person name="Huang Y.-H."/>
            <person name="Pang H."/>
        </authorList>
    </citation>
    <scope>NUCLEOTIDE SEQUENCE [LARGE SCALE GENOMIC DNA]</scope>
    <source>
        <strain evidence="1">SYSU_2023b</strain>
        <tissue evidence="1">Whole body</tissue>
    </source>
</reference>
<evidence type="ECO:0000313" key="1">
    <source>
        <dbReference type="EMBL" id="KAK9883713.1"/>
    </source>
</evidence>